<dbReference type="EMBL" id="JACHEJ010000016">
    <property type="protein sequence ID" value="MBB6182001.1"/>
    <property type="molecule type" value="Genomic_DNA"/>
</dbReference>
<dbReference type="Proteomes" id="UP000535501">
    <property type="component" value="Unassembled WGS sequence"/>
</dbReference>
<dbReference type="RefSeq" id="WP_139346393.1">
    <property type="nucleotide sequence ID" value="NZ_JACHEJ010000016.1"/>
</dbReference>
<protein>
    <submittedName>
        <fullName evidence="1">Uncharacterized protein</fullName>
    </submittedName>
</protein>
<name>A0A7X0DFC8_9HYPH</name>
<gene>
    <name evidence="1" type="ORF">HNQ75_003989</name>
</gene>
<keyword evidence="2" id="KW-1185">Reference proteome</keyword>
<reference evidence="1 2" key="1">
    <citation type="submission" date="2020-08" db="EMBL/GenBank/DDBJ databases">
        <title>Genomic Encyclopedia of Type Strains, Phase IV (KMG-IV): sequencing the most valuable type-strain genomes for metagenomic binning, comparative biology and taxonomic classification.</title>
        <authorList>
            <person name="Goeker M."/>
        </authorList>
    </citation>
    <scope>NUCLEOTIDE SEQUENCE [LARGE SCALE GENOMIC DNA]</scope>
    <source>
        <strain evidence="1 2">DSM 102134</strain>
    </source>
</reference>
<dbReference type="AlphaFoldDB" id="A0A7X0DFC8"/>
<accession>A0A7X0DFC8</accession>
<evidence type="ECO:0000313" key="1">
    <source>
        <dbReference type="EMBL" id="MBB6182001.1"/>
    </source>
</evidence>
<organism evidence="1 2">
    <name type="scientific">Pseudorhizobium flavum</name>
    <dbReference type="NCBI Taxonomy" id="1335061"/>
    <lineage>
        <taxon>Bacteria</taxon>
        <taxon>Pseudomonadati</taxon>
        <taxon>Pseudomonadota</taxon>
        <taxon>Alphaproteobacteria</taxon>
        <taxon>Hyphomicrobiales</taxon>
        <taxon>Rhizobiaceae</taxon>
        <taxon>Rhizobium/Agrobacterium group</taxon>
        <taxon>Pseudorhizobium</taxon>
    </lineage>
</organism>
<evidence type="ECO:0000313" key="2">
    <source>
        <dbReference type="Proteomes" id="UP000535501"/>
    </source>
</evidence>
<comment type="caution">
    <text evidence="1">The sequence shown here is derived from an EMBL/GenBank/DDBJ whole genome shotgun (WGS) entry which is preliminary data.</text>
</comment>
<proteinExistence type="predicted"/>
<sequence length="409" mass="46998">MTHNIMPVGSGFTPRHIRKCHNPGPLLPNDMQSFIDEFLGVQRRDLKDEVTNGEDRVAFIPKLTGPISATDLCRIFVAEVVKAGYRALQMPGFPAEEVLVLVDKKGRLSIWANRDLRQETCRGAFIAFMNLCSSRPPVANVDGRYHVDHAFNKARVTNPFDDAEAEAPVVDATILSSGYLRLFLINGYVNYKYGFGIEARRSREGRQAGGFRIASWMVLLKVSEFLPPGPEMDFNVAVDHLIQTYGEFNLERPALLESVKREMRQGESRHLALNEWYATPQTEEDAYLYLNTHKFSRSRFARLIRAWFDWTIYRVLTDGEEELALRIERSDCFYLLASPYRVVWNPEIVQQSDENQFRASETNDLYEDVMPYINLIRYGRDDVCRKIRPSGGWENRVIAILHGHDQRVG</sequence>